<dbReference type="InterPro" id="IPR001098">
    <property type="entry name" value="DNA-dir_DNA_pol_A_palm_dom"/>
</dbReference>
<dbReference type="Gene3D" id="3.30.420.10">
    <property type="entry name" value="Ribonuclease H-like superfamily/Ribonuclease H"/>
    <property type="match status" value="1"/>
</dbReference>
<dbReference type="PROSITE" id="PS00447">
    <property type="entry name" value="DNA_POLYMERASE_A"/>
    <property type="match status" value="1"/>
</dbReference>
<dbReference type="SUPFAM" id="SSF56672">
    <property type="entry name" value="DNA/RNA polymerases"/>
    <property type="match status" value="1"/>
</dbReference>
<dbReference type="SMART" id="SM00279">
    <property type="entry name" value="HhH2"/>
    <property type="match status" value="1"/>
</dbReference>
<dbReference type="InterPro" id="IPR036397">
    <property type="entry name" value="RNaseH_sf"/>
</dbReference>
<evidence type="ECO:0000256" key="5">
    <source>
        <dbReference type="ARBA" id="ARBA00022695"/>
    </source>
</evidence>
<keyword evidence="21" id="KW-1185">Reference proteome</keyword>
<dbReference type="InterPro" id="IPR002421">
    <property type="entry name" value="5-3_exonuclease"/>
</dbReference>
<evidence type="ECO:0000256" key="15">
    <source>
        <dbReference type="NCBIfam" id="TIGR00593"/>
    </source>
</evidence>
<dbReference type="Gene3D" id="1.10.150.20">
    <property type="entry name" value="5' to 3' exonuclease, C-terminal subdomain"/>
    <property type="match status" value="2"/>
</dbReference>
<dbReference type="EMBL" id="JAGGKS010000005">
    <property type="protein sequence ID" value="MBP1926121.1"/>
    <property type="molecule type" value="Genomic_DNA"/>
</dbReference>
<dbReference type="CDD" id="cd09898">
    <property type="entry name" value="H3TH_53EXO"/>
    <property type="match status" value="1"/>
</dbReference>
<dbReference type="SMART" id="SM00474">
    <property type="entry name" value="35EXOc"/>
    <property type="match status" value="1"/>
</dbReference>
<dbReference type="SUPFAM" id="SSF47807">
    <property type="entry name" value="5' to 3' exonuclease, C-terminal subdomain"/>
    <property type="match status" value="1"/>
</dbReference>
<dbReference type="NCBIfam" id="TIGR00593">
    <property type="entry name" value="pola"/>
    <property type="match status" value="1"/>
</dbReference>
<dbReference type="InterPro" id="IPR020045">
    <property type="entry name" value="DNA_polI_H3TH"/>
</dbReference>
<comment type="similarity">
    <text evidence="1 16">Belongs to the DNA polymerase type-A family.</text>
</comment>
<evidence type="ECO:0000256" key="12">
    <source>
        <dbReference type="ARBA" id="ARBA00023125"/>
    </source>
</evidence>
<dbReference type="NCBIfam" id="NF004397">
    <property type="entry name" value="PRK05755.1"/>
    <property type="match status" value="1"/>
</dbReference>
<dbReference type="SUPFAM" id="SSF53098">
    <property type="entry name" value="Ribonuclease H-like"/>
    <property type="match status" value="1"/>
</dbReference>
<evidence type="ECO:0000256" key="6">
    <source>
        <dbReference type="ARBA" id="ARBA00022705"/>
    </source>
</evidence>
<dbReference type="SMART" id="SM00475">
    <property type="entry name" value="53EXOc"/>
    <property type="match status" value="1"/>
</dbReference>
<evidence type="ECO:0000256" key="11">
    <source>
        <dbReference type="ARBA" id="ARBA00022932"/>
    </source>
</evidence>
<protein>
    <recommendedName>
        <fullName evidence="3 15">DNA polymerase I</fullName>
        <ecNumber evidence="2 15">2.7.7.7</ecNumber>
    </recommendedName>
</protein>
<keyword evidence="5 16" id="KW-0548">Nucleotidyltransferase</keyword>
<keyword evidence="12 16" id="KW-0238">DNA-binding</keyword>
<dbReference type="Pfam" id="PF00476">
    <property type="entry name" value="DNA_pol_A"/>
    <property type="match status" value="1"/>
</dbReference>
<evidence type="ECO:0000259" key="17">
    <source>
        <dbReference type="SMART" id="SM00474"/>
    </source>
</evidence>
<dbReference type="Gene3D" id="1.20.1060.10">
    <property type="entry name" value="Taq DNA Polymerase, Chain T, domain 4"/>
    <property type="match status" value="1"/>
</dbReference>
<dbReference type="Proteomes" id="UP001519342">
    <property type="component" value="Unassembled WGS sequence"/>
</dbReference>
<evidence type="ECO:0000256" key="3">
    <source>
        <dbReference type="ARBA" id="ARBA00020311"/>
    </source>
</evidence>
<dbReference type="CDD" id="cd09859">
    <property type="entry name" value="PIN_53EXO"/>
    <property type="match status" value="1"/>
</dbReference>
<dbReference type="InterPro" id="IPR018320">
    <property type="entry name" value="DNA_polymerase_1"/>
</dbReference>
<keyword evidence="7" id="KW-0540">Nuclease</keyword>
<comment type="function">
    <text evidence="16">In addition to polymerase activity, this DNA polymerase exhibits 3'-5' and 5'-3' exonuclease activity.</text>
</comment>
<dbReference type="Pfam" id="PF01612">
    <property type="entry name" value="DNA_pol_A_exo1"/>
    <property type="match status" value="1"/>
</dbReference>
<evidence type="ECO:0000256" key="16">
    <source>
        <dbReference type="RuleBase" id="RU004460"/>
    </source>
</evidence>
<proteinExistence type="inferred from homology"/>
<dbReference type="PANTHER" id="PTHR10133">
    <property type="entry name" value="DNA POLYMERASE I"/>
    <property type="match status" value="1"/>
</dbReference>
<dbReference type="Pfam" id="PF02739">
    <property type="entry name" value="5_3_exonuc_N"/>
    <property type="match status" value="1"/>
</dbReference>
<dbReference type="InterPro" id="IPR020046">
    <property type="entry name" value="5-3_exonucl_a-hlix_arch_N"/>
</dbReference>
<evidence type="ECO:0000256" key="13">
    <source>
        <dbReference type="ARBA" id="ARBA00023204"/>
    </source>
</evidence>
<dbReference type="CDD" id="cd08637">
    <property type="entry name" value="DNA_pol_A_pol_I_C"/>
    <property type="match status" value="1"/>
</dbReference>
<dbReference type="InterPro" id="IPR008918">
    <property type="entry name" value="HhH2"/>
</dbReference>
<keyword evidence="8 16" id="KW-0227">DNA damage</keyword>
<dbReference type="InterPro" id="IPR036279">
    <property type="entry name" value="5-3_exonuclease_C_sf"/>
</dbReference>
<dbReference type="RefSeq" id="WP_209511851.1">
    <property type="nucleotide sequence ID" value="NZ_JAGGKS010000005.1"/>
</dbReference>
<dbReference type="SMART" id="SM00482">
    <property type="entry name" value="POLAc"/>
    <property type="match status" value="1"/>
</dbReference>
<evidence type="ECO:0000256" key="8">
    <source>
        <dbReference type="ARBA" id="ARBA00022763"/>
    </source>
</evidence>
<feature type="domain" description="3'-5' exonuclease" evidence="17">
    <location>
        <begin position="321"/>
        <end position="500"/>
    </location>
</feature>
<dbReference type="EC" id="2.7.7.7" evidence="2 15"/>
<dbReference type="PANTHER" id="PTHR10133:SF27">
    <property type="entry name" value="DNA POLYMERASE NU"/>
    <property type="match status" value="1"/>
</dbReference>
<evidence type="ECO:0000256" key="10">
    <source>
        <dbReference type="ARBA" id="ARBA00022839"/>
    </source>
</evidence>
<dbReference type="InterPro" id="IPR029060">
    <property type="entry name" value="PIN-like_dom_sf"/>
</dbReference>
<keyword evidence="11 16" id="KW-0239">DNA-directed DNA polymerase</keyword>
<keyword evidence="4 16" id="KW-0808">Transferase</keyword>
<dbReference type="InterPro" id="IPR019760">
    <property type="entry name" value="DNA-dir_DNA_pol_A_CS"/>
</dbReference>
<comment type="catalytic activity">
    <reaction evidence="14 16">
        <text>DNA(n) + a 2'-deoxyribonucleoside 5'-triphosphate = DNA(n+1) + diphosphate</text>
        <dbReference type="Rhea" id="RHEA:22508"/>
        <dbReference type="Rhea" id="RHEA-COMP:17339"/>
        <dbReference type="Rhea" id="RHEA-COMP:17340"/>
        <dbReference type="ChEBI" id="CHEBI:33019"/>
        <dbReference type="ChEBI" id="CHEBI:61560"/>
        <dbReference type="ChEBI" id="CHEBI:173112"/>
        <dbReference type="EC" id="2.7.7.7"/>
    </reaction>
</comment>
<evidence type="ECO:0000256" key="2">
    <source>
        <dbReference type="ARBA" id="ARBA00012417"/>
    </source>
</evidence>
<keyword evidence="10 16" id="KW-0269">Exonuclease</keyword>
<feature type="domain" description="5'-3' exonuclease" evidence="18">
    <location>
        <begin position="3"/>
        <end position="261"/>
    </location>
</feature>
<dbReference type="PRINTS" id="PR00868">
    <property type="entry name" value="DNAPOLI"/>
</dbReference>
<dbReference type="Pfam" id="PF01367">
    <property type="entry name" value="5_3_exonuc"/>
    <property type="match status" value="1"/>
</dbReference>
<dbReference type="InterPro" id="IPR002298">
    <property type="entry name" value="DNA_polymerase_A"/>
</dbReference>
<evidence type="ECO:0000256" key="14">
    <source>
        <dbReference type="ARBA" id="ARBA00049244"/>
    </source>
</evidence>
<dbReference type="Gene3D" id="3.40.50.1010">
    <property type="entry name" value="5'-nuclease"/>
    <property type="match status" value="1"/>
</dbReference>
<accession>A0ABS4GEJ8</accession>
<evidence type="ECO:0000256" key="4">
    <source>
        <dbReference type="ARBA" id="ARBA00022679"/>
    </source>
</evidence>
<dbReference type="SUPFAM" id="SSF88723">
    <property type="entry name" value="PIN domain-like"/>
    <property type="match status" value="1"/>
</dbReference>
<feature type="domain" description="DNA-directed DNA polymerase family A palm" evidence="19">
    <location>
        <begin position="667"/>
        <end position="873"/>
    </location>
</feature>
<keyword evidence="9 16" id="KW-0378">Hydrolase</keyword>
<reference evidence="20 21" key="1">
    <citation type="submission" date="2021-03" db="EMBL/GenBank/DDBJ databases">
        <title>Genomic Encyclopedia of Type Strains, Phase IV (KMG-IV): sequencing the most valuable type-strain genomes for metagenomic binning, comparative biology and taxonomic classification.</title>
        <authorList>
            <person name="Goeker M."/>
        </authorList>
    </citation>
    <scope>NUCLEOTIDE SEQUENCE [LARGE SCALE GENOMIC DNA]</scope>
    <source>
        <strain evidence="20 21">DSM 24004</strain>
    </source>
</reference>
<dbReference type="InterPro" id="IPR002562">
    <property type="entry name" value="3'-5'_exonuclease_dom"/>
</dbReference>
<evidence type="ECO:0000256" key="1">
    <source>
        <dbReference type="ARBA" id="ARBA00007705"/>
    </source>
</evidence>
<keyword evidence="13 16" id="KW-0234">DNA repair</keyword>
<evidence type="ECO:0000259" key="19">
    <source>
        <dbReference type="SMART" id="SM00482"/>
    </source>
</evidence>
<gene>
    <name evidence="16" type="primary">polA</name>
    <name evidence="20" type="ORF">J2Z76_001985</name>
</gene>
<evidence type="ECO:0000313" key="21">
    <source>
        <dbReference type="Proteomes" id="UP001519342"/>
    </source>
</evidence>
<organism evidence="20 21">
    <name type="scientific">Sedimentibacter acidaminivorans</name>
    <dbReference type="NCBI Taxonomy" id="913099"/>
    <lineage>
        <taxon>Bacteria</taxon>
        <taxon>Bacillati</taxon>
        <taxon>Bacillota</taxon>
        <taxon>Tissierellia</taxon>
        <taxon>Sedimentibacter</taxon>
    </lineage>
</organism>
<dbReference type="CDD" id="cd06140">
    <property type="entry name" value="DNA_polA_I_Bacillus_like_exo"/>
    <property type="match status" value="1"/>
</dbReference>
<dbReference type="Gene3D" id="3.30.70.370">
    <property type="match status" value="1"/>
</dbReference>
<evidence type="ECO:0000256" key="7">
    <source>
        <dbReference type="ARBA" id="ARBA00022722"/>
    </source>
</evidence>
<dbReference type="InterPro" id="IPR043502">
    <property type="entry name" value="DNA/RNA_pol_sf"/>
</dbReference>
<comment type="caution">
    <text evidence="20">The sequence shown here is derived from an EMBL/GenBank/DDBJ whole genome shotgun (WGS) entry which is preliminary data.</text>
</comment>
<evidence type="ECO:0000313" key="20">
    <source>
        <dbReference type="EMBL" id="MBP1926121.1"/>
    </source>
</evidence>
<keyword evidence="6 16" id="KW-0235">DNA replication</keyword>
<sequence>MNNKIMILDGNSLLFRAFYAMPPLKTKKGQYTNAVYGFLSMLYKLIDTYSPDYICTAFDPEKPTFRHEQYKDYKAGRAKAPNELVEQFKLIRDVLEVHNIKCIEINGFEADDVAGTIACEAEKKGAEVYLVTSDKDYLQLISENIKVLLTKKGVTNIKEMDEQAISDDYGISPTQFVDLKALMGDQSDNIPGVMGVGEKTALKLIQQYGSLDCIYDNIEEIKGKLKEKLEGDKIQAYMSQTLARIIKDIPIEFDLEEFRLIEPDANKLIVLYDELEFRNFKKRVKEIPEIQNDSQMSMFDSVSDGEEKKLGINNISTSEDLTYVDNKEDIAQIILKVKNSKKVAVKFLLDGERALYSNAVCLGISDCKGSIFYIDFNEVEEKFVLESLKEIFESKDIIKIGHGIKSEVIYLMKKSIFIENIGFDSEIGKYLLDPSESSYSIDKLAYEYLKVENSTENEYLGTGKKRLSFKEVEQGKSKEYLFNYLNTVVKLEEKMCLEIQEFNMTNLFQKIELPLIEVLAYMEYEGFKVDLEILNKLGVHFAEKISSLEEKIYILAGEKFNINSPKQLSVILFEKLGLTVIKKTKTGISTNAEVLEKLKSEHEIVSYILEYRQMVKLNSTYVEGLKSVTDINTNRVHSIFNQTIASTGRISSTEPNLQNIPTRTDEGRELRKAFVTEDGYVLCDADYSQIELRVLAHLADETNLIESFKNGVDIHTKTASEVFKVKIEDVTYEMRSRAKAVNFGIVYGISDYGLSRDLDIPRKESKVYIENYLSYYKNIEKYMKDIVEQGKKEGYVETYFGRRRYIPELSSRNFNIRSFGERIALNTPVQGTAADIIKAAMVNVYNRLKNNKMKSKLILQVHDELIIETHLSELEEVKKILKEEMENVVNDFKVHLDADVNVGGSWYEAK</sequence>
<comment type="subunit">
    <text evidence="16">Single-chain monomer with multiple functions.</text>
</comment>
<dbReference type="GO" id="GO:0003887">
    <property type="term" value="F:DNA-directed DNA polymerase activity"/>
    <property type="evidence" value="ECO:0007669"/>
    <property type="project" value="UniProtKB-EC"/>
</dbReference>
<evidence type="ECO:0000256" key="9">
    <source>
        <dbReference type="ARBA" id="ARBA00022801"/>
    </source>
</evidence>
<name>A0ABS4GEJ8_9FIRM</name>
<evidence type="ECO:0000259" key="18">
    <source>
        <dbReference type="SMART" id="SM00475"/>
    </source>
</evidence>
<dbReference type="InterPro" id="IPR012337">
    <property type="entry name" value="RNaseH-like_sf"/>
</dbReference>